<keyword evidence="3" id="KW-1185">Reference proteome</keyword>
<proteinExistence type="predicted"/>
<sequence>MFHSLKLSKKKLNSLLPYNGCSVFSLAFLLIRMLLDSPLKLNMANIFLMFNDQNVSVTYLLYFIYMAFYAF</sequence>
<keyword evidence="1" id="KW-0812">Transmembrane</keyword>
<dbReference type="AlphaFoldDB" id="A0A0V1H084"/>
<evidence type="ECO:0000313" key="3">
    <source>
        <dbReference type="Proteomes" id="UP000054805"/>
    </source>
</evidence>
<keyword evidence="1" id="KW-0472">Membrane</keyword>
<dbReference type="Proteomes" id="UP000054805">
    <property type="component" value="Unassembled WGS sequence"/>
</dbReference>
<feature type="transmembrane region" description="Helical" evidence="1">
    <location>
        <begin position="15"/>
        <end position="35"/>
    </location>
</feature>
<comment type="caution">
    <text evidence="2">The sequence shown here is derived from an EMBL/GenBank/DDBJ whole genome shotgun (WGS) entry which is preliminary data.</text>
</comment>
<evidence type="ECO:0000256" key="1">
    <source>
        <dbReference type="SAM" id="Phobius"/>
    </source>
</evidence>
<protein>
    <submittedName>
        <fullName evidence="2">Uncharacterized protein</fullName>
    </submittedName>
</protein>
<gene>
    <name evidence="2" type="ORF">T4B_10184</name>
</gene>
<accession>A0A0V1H084</accession>
<name>A0A0V1H084_TRIPS</name>
<reference evidence="2 3" key="1">
    <citation type="submission" date="2015-01" db="EMBL/GenBank/DDBJ databases">
        <title>Evolution of Trichinella species and genotypes.</title>
        <authorList>
            <person name="Korhonen P.K."/>
            <person name="Edoardo P."/>
            <person name="Giuseppe L.R."/>
            <person name="Gasser R.B."/>
        </authorList>
    </citation>
    <scope>NUCLEOTIDE SEQUENCE [LARGE SCALE GENOMIC DNA]</scope>
    <source>
        <strain evidence="2">ISS588</strain>
    </source>
</reference>
<dbReference type="EMBL" id="JYDS01000518">
    <property type="protein sequence ID" value="KRZ03801.1"/>
    <property type="molecule type" value="Genomic_DNA"/>
</dbReference>
<keyword evidence="1" id="KW-1133">Transmembrane helix</keyword>
<organism evidence="2 3">
    <name type="scientific">Trichinella pseudospiralis</name>
    <name type="common">Parasitic roundworm</name>
    <dbReference type="NCBI Taxonomy" id="6337"/>
    <lineage>
        <taxon>Eukaryota</taxon>
        <taxon>Metazoa</taxon>
        <taxon>Ecdysozoa</taxon>
        <taxon>Nematoda</taxon>
        <taxon>Enoplea</taxon>
        <taxon>Dorylaimia</taxon>
        <taxon>Trichinellida</taxon>
        <taxon>Trichinellidae</taxon>
        <taxon>Trichinella</taxon>
    </lineage>
</organism>
<evidence type="ECO:0000313" key="2">
    <source>
        <dbReference type="EMBL" id="KRZ03801.1"/>
    </source>
</evidence>
<feature type="transmembrane region" description="Helical" evidence="1">
    <location>
        <begin position="47"/>
        <end position="68"/>
    </location>
</feature>